<reference evidence="2 3" key="1">
    <citation type="submission" date="2019-02" db="EMBL/GenBank/DDBJ databases">
        <title>Draft genome sequence of Arthrospira platensis NIES-3807.</title>
        <authorList>
            <person name="Yamaguchi H."/>
            <person name="Suzuki S."/>
            <person name="Kawachi M."/>
        </authorList>
    </citation>
    <scope>NUCLEOTIDE SEQUENCE [LARGE SCALE GENOMIC DNA]</scope>
    <source>
        <strain evidence="2 3">NIES-3807</strain>
    </source>
</reference>
<feature type="signal peptide" evidence="1">
    <location>
        <begin position="1"/>
        <end position="23"/>
    </location>
</feature>
<evidence type="ECO:0000313" key="3">
    <source>
        <dbReference type="Proteomes" id="UP000441080"/>
    </source>
</evidence>
<feature type="chain" id="PRO_5041949778" evidence="1">
    <location>
        <begin position="24"/>
        <end position="117"/>
    </location>
</feature>
<keyword evidence="1" id="KW-0732">Signal</keyword>
<organism evidence="2 3">
    <name type="scientific">Microcystis aeruginosa NIES-3807</name>
    <dbReference type="NCBI Taxonomy" id="2517785"/>
    <lineage>
        <taxon>Bacteria</taxon>
        <taxon>Bacillati</taxon>
        <taxon>Cyanobacteriota</taxon>
        <taxon>Cyanophyceae</taxon>
        <taxon>Oscillatoriophycideae</taxon>
        <taxon>Chroococcales</taxon>
        <taxon>Microcystaceae</taxon>
        <taxon>Microcystis</taxon>
    </lineage>
</organism>
<sequence>MTKTLGVALLATPLFLVANPASAGQNGQQLQVTISSGTGTVKVEGYNQNNEWRTWQSGARNVAYTNNWWWKGYAKVTVTMDQAPWWRWWDLSRPTKTCTYNVPEKQWSDWYHVSCQP</sequence>
<proteinExistence type="predicted"/>
<dbReference type="Proteomes" id="UP000441080">
    <property type="component" value="Unassembled WGS sequence"/>
</dbReference>
<evidence type="ECO:0000313" key="2">
    <source>
        <dbReference type="EMBL" id="GCL60783.1"/>
    </source>
</evidence>
<gene>
    <name evidence="2" type="ORF">NIES3807_39680</name>
</gene>
<dbReference type="AlphaFoldDB" id="A0AAD3B3H7"/>
<protein>
    <submittedName>
        <fullName evidence="2">Uncharacterized protein</fullName>
    </submittedName>
</protein>
<evidence type="ECO:0000256" key="1">
    <source>
        <dbReference type="SAM" id="SignalP"/>
    </source>
</evidence>
<name>A0AAD3B3H7_MICAE</name>
<dbReference type="EMBL" id="BJCK01000109">
    <property type="protein sequence ID" value="GCL60783.1"/>
    <property type="molecule type" value="Genomic_DNA"/>
</dbReference>
<accession>A0AAD3B3H7</accession>
<comment type="caution">
    <text evidence="2">The sequence shown here is derived from an EMBL/GenBank/DDBJ whole genome shotgun (WGS) entry which is preliminary data.</text>
</comment>